<gene>
    <name evidence="8" type="ORF">HHK36_001024</name>
</gene>
<evidence type="ECO:0000256" key="3">
    <source>
        <dbReference type="ARBA" id="ARBA00023110"/>
    </source>
</evidence>
<dbReference type="SUPFAM" id="SSF54534">
    <property type="entry name" value="FKBP-like"/>
    <property type="match status" value="1"/>
</dbReference>
<evidence type="ECO:0000256" key="5">
    <source>
        <dbReference type="PROSITE-ProRule" id="PRU00277"/>
    </source>
</evidence>
<evidence type="ECO:0000256" key="6">
    <source>
        <dbReference type="SAM" id="MobiDB-lite"/>
    </source>
</evidence>
<feature type="compositionally biased region" description="Basic and acidic residues" evidence="6">
    <location>
        <begin position="381"/>
        <end position="394"/>
    </location>
</feature>
<dbReference type="Gene3D" id="2.60.120.340">
    <property type="entry name" value="Nucleoplasmin core domain"/>
    <property type="match status" value="1"/>
</dbReference>
<dbReference type="InterPro" id="IPR041232">
    <property type="entry name" value="NPL"/>
</dbReference>
<dbReference type="InterPro" id="IPR001179">
    <property type="entry name" value="PPIase_FKBP_dom"/>
</dbReference>
<feature type="compositionally biased region" description="Basic and acidic residues" evidence="6">
    <location>
        <begin position="326"/>
        <end position="374"/>
    </location>
</feature>
<keyword evidence="4 5" id="KW-0413">Isomerase</keyword>
<reference evidence="8 9" key="1">
    <citation type="submission" date="2020-04" db="EMBL/GenBank/DDBJ databases">
        <title>Plant Genome Project.</title>
        <authorList>
            <person name="Zhang R.-G."/>
        </authorList>
    </citation>
    <scope>NUCLEOTIDE SEQUENCE [LARGE SCALE GENOMIC DNA]</scope>
    <source>
        <strain evidence="8">YNK0</strain>
        <tissue evidence="8">Leaf</tissue>
    </source>
</reference>
<sequence length="519" mass="57917">MISLSLFVILSGIEVKPGRPYTHRLDNLRGRLHISQATLENGSSTKRSLVQCNVGNKSPILLCSLLPDKIESCPLDLEFEEDDEVIFSVIGPRSVHLTGFYLGTGQNFGNDDDETDFYGEDIAETETEESTDYDTEDEYEDDFIDDDVFEVFPPSPVPNSGDAFLFENLLVLILVVIEEILEEEKPTNRSGSHKRLKKKNQLSDSNDNDNSHRQIVVKSNTGVPVLESEDEDGFPISSLRENKPIAKNTEAETKEKVDKKRTKEGKNKKAKDDADHVTGLKRKVDDVVQDGEAKRETDHPFESSLPSTEDGTENGIKPKKKKKGRTKDGKAVEAAYDNKRNALKEENAQSEEAKTSNMDRDLPGRMEQDQKLTDEQSLDVDTNHVADENRSEEKKKKKKKKKKSKTQESEGNANMEGSVSGMERRNGSTIEMKDKKAETKPSQVRTFPNGLVIEELAMGKPDGKKASLGEKVSVHYIGKLKNGQIFDSNIGRAPFKFRLGVGQVIKGWDVGVNGSYFDG</sequence>
<accession>A0A834ZSJ2</accession>
<dbReference type="OMA" id="NAGSECH"/>
<evidence type="ECO:0000313" key="9">
    <source>
        <dbReference type="Proteomes" id="UP000655225"/>
    </source>
</evidence>
<proteinExistence type="predicted"/>
<protein>
    <recommendedName>
        <fullName evidence="2 5">peptidylprolyl isomerase</fullName>
        <ecNumber evidence="2 5">5.2.1.8</ecNumber>
    </recommendedName>
</protein>
<feature type="compositionally biased region" description="Basic and acidic residues" evidence="6">
    <location>
        <begin position="264"/>
        <end position="301"/>
    </location>
</feature>
<dbReference type="Pfam" id="PF00254">
    <property type="entry name" value="FKBP_C"/>
    <property type="match status" value="1"/>
</dbReference>
<organism evidence="8 9">
    <name type="scientific">Tetracentron sinense</name>
    <name type="common">Spur-leaf</name>
    <dbReference type="NCBI Taxonomy" id="13715"/>
    <lineage>
        <taxon>Eukaryota</taxon>
        <taxon>Viridiplantae</taxon>
        <taxon>Streptophyta</taxon>
        <taxon>Embryophyta</taxon>
        <taxon>Tracheophyta</taxon>
        <taxon>Spermatophyta</taxon>
        <taxon>Magnoliopsida</taxon>
        <taxon>Trochodendrales</taxon>
        <taxon>Trochodendraceae</taxon>
        <taxon>Tetracentron</taxon>
    </lineage>
</organism>
<comment type="catalytic activity">
    <reaction evidence="1 5">
        <text>[protein]-peptidylproline (omega=180) = [protein]-peptidylproline (omega=0)</text>
        <dbReference type="Rhea" id="RHEA:16237"/>
        <dbReference type="Rhea" id="RHEA-COMP:10747"/>
        <dbReference type="Rhea" id="RHEA-COMP:10748"/>
        <dbReference type="ChEBI" id="CHEBI:83833"/>
        <dbReference type="ChEBI" id="CHEBI:83834"/>
        <dbReference type="EC" id="5.2.1.8"/>
    </reaction>
</comment>
<dbReference type="Pfam" id="PF17800">
    <property type="entry name" value="NPL"/>
    <property type="match status" value="1"/>
</dbReference>
<evidence type="ECO:0000256" key="2">
    <source>
        <dbReference type="ARBA" id="ARBA00013194"/>
    </source>
</evidence>
<dbReference type="OrthoDB" id="1902587at2759"/>
<feature type="compositionally biased region" description="Basic residues" evidence="6">
    <location>
        <begin position="395"/>
        <end position="404"/>
    </location>
</feature>
<feature type="compositionally biased region" description="Basic residues" evidence="6">
    <location>
        <begin position="191"/>
        <end position="200"/>
    </location>
</feature>
<dbReference type="Proteomes" id="UP000655225">
    <property type="component" value="Unassembled WGS sequence"/>
</dbReference>
<keyword evidence="3 5" id="KW-0697">Rotamase</keyword>
<feature type="compositionally biased region" description="Basic and acidic residues" evidence="6">
    <location>
        <begin position="240"/>
        <end position="258"/>
    </location>
</feature>
<keyword evidence="9" id="KW-1185">Reference proteome</keyword>
<feature type="domain" description="PPIase FKBP-type" evidence="7">
    <location>
        <begin position="469"/>
        <end position="519"/>
    </location>
</feature>
<dbReference type="InterPro" id="IPR046357">
    <property type="entry name" value="PPIase_dom_sf"/>
</dbReference>
<dbReference type="EC" id="5.2.1.8" evidence="2 5"/>
<evidence type="ECO:0000259" key="7">
    <source>
        <dbReference type="PROSITE" id="PS50059"/>
    </source>
</evidence>
<feature type="region of interest" description="Disordered" evidence="6">
    <location>
        <begin position="185"/>
        <end position="446"/>
    </location>
</feature>
<dbReference type="GO" id="GO:0003755">
    <property type="term" value="F:peptidyl-prolyl cis-trans isomerase activity"/>
    <property type="evidence" value="ECO:0007669"/>
    <property type="project" value="UniProtKB-KW"/>
</dbReference>
<comment type="caution">
    <text evidence="8">The sequence shown here is derived from an EMBL/GenBank/DDBJ whole genome shotgun (WGS) entry which is preliminary data.</text>
</comment>
<dbReference type="PROSITE" id="PS50059">
    <property type="entry name" value="FKBP_PPIASE"/>
    <property type="match status" value="1"/>
</dbReference>
<dbReference type="Gene3D" id="3.10.50.40">
    <property type="match status" value="1"/>
</dbReference>
<dbReference type="EMBL" id="JABCRI010000001">
    <property type="protein sequence ID" value="KAF8413049.1"/>
    <property type="molecule type" value="Genomic_DNA"/>
</dbReference>
<dbReference type="AlphaFoldDB" id="A0A834ZSJ2"/>
<dbReference type="PANTHER" id="PTHR43811:SF19">
    <property type="entry name" value="39 KDA FK506-BINDING NUCLEAR PROTEIN"/>
    <property type="match status" value="1"/>
</dbReference>
<dbReference type="PANTHER" id="PTHR43811">
    <property type="entry name" value="FKBP-TYPE PEPTIDYL-PROLYL CIS-TRANS ISOMERASE FKPA"/>
    <property type="match status" value="1"/>
</dbReference>
<evidence type="ECO:0000256" key="1">
    <source>
        <dbReference type="ARBA" id="ARBA00000971"/>
    </source>
</evidence>
<name>A0A834ZSJ2_TETSI</name>
<evidence type="ECO:0000313" key="8">
    <source>
        <dbReference type="EMBL" id="KAF8413049.1"/>
    </source>
</evidence>
<feature type="compositionally biased region" description="Basic and acidic residues" evidence="6">
    <location>
        <begin position="422"/>
        <end position="439"/>
    </location>
</feature>
<evidence type="ECO:0000256" key="4">
    <source>
        <dbReference type="ARBA" id="ARBA00023235"/>
    </source>
</evidence>